<evidence type="ECO:0000313" key="8">
    <source>
        <dbReference type="EMBL" id="KAK3684882.1"/>
    </source>
</evidence>
<dbReference type="InterPro" id="IPR013087">
    <property type="entry name" value="Znf_C2H2_type"/>
</dbReference>
<dbReference type="GO" id="GO:0008270">
    <property type="term" value="F:zinc ion binding"/>
    <property type="evidence" value="ECO:0007669"/>
    <property type="project" value="UniProtKB-KW"/>
</dbReference>
<organism evidence="8 9">
    <name type="scientific">Podospora appendiculata</name>
    <dbReference type="NCBI Taxonomy" id="314037"/>
    <lineage>
        <taxon>Eukaryota</taxon>
        <taxon>Fungi</taxon>
        <taxon>Dikarya</taxon>
        <taxon>Ascomycota</taxon>
        <taxon>Pezizomycotina</taxon>
        <taxon>Sordariomycetes</taxon>
        <taxon>Sordariomycetidae</taxon>
        <taxon>Sordariales</taxon>
        <taxon>Podosporaceae</taxon>
        <taxon>Podospora</taxon>
    </lineage>
</organism>
<proteinExistence type="predicted"/>
<dbReference type="Proteomes" id="UP001270362">
    <property type="component" value="Unassembled WGS sequence"/>
</dbReference>
<comment type="caution">
    <text evidence="8">The sequence shown here is derived from an EMBL/GenBank/DDBJ whole genome shotgun (WGS) entry which is preliminary data.</text>
</comment>
<evidence type="ECO:0000256" key="4">
    <source>
        <dbReference type="ARBA" id="ARBA00022833"/>
    </source>
</evidence>
<dbReference type="SMART" id="SM00355">
    <property type="entry name" value="ZnF_C2H2"/>
    <property type="match status" value="6"/>
</dbReference>
<evidence type="ECO:0000313" key="9">
    <source>
        <dbReference type="Proteomes" id="UP001270362"/>
    </source>
</evidence>
<dbReference type="InterPro" id="IPR036236">
    <property type="entry name" value="Znf_C2H2_sf"/>
</dbReference>
<reference evidence="8" key="2">
    <citation type="submission" date="2023-06" db="EMBL/GenBank/DDBJ databases">
        <authorList>
            <consortium name="Lawrence Berkeley National Laboratory"/>
            <person name="Haridas S."/>
            <person name="Hensen N."/>
            <person name="Bonometti L."/>
            <person name="Westerberg I."/>
            <person name="Brannstrom I.O."/>
            <person name="Guillou S."/>
            <person name="Cros-Aarteil S."/>
            <person name="Calhoun S."/>
            <person name="Kuo A."/>
            <person name="Mondo S."/>
            <person name="Pangilinan J."/>
            <person name="Riley R."/>
            <person name="Labutti K."/>
            <person name="Andreopoulos B."/>
            <person name="Lipzen A."/>
            <person name="Chen C."/>
            <person name="Yanf M."/>
            <person name="Daum C."/>
            <person name="Ng V."/>
            <person name="Clum A."/>
            <person name="Steindorff A."/>
            <person name="Ohm R."/>
            <person name="Martin F."/>
            <person name="Silar P."/>
            <person name="Natvig D."/>
            <person name="Lalanne C."/>
            <person name="Gautier V."/>
            <person name="Ament-Velasquez S.L."/>
            <person name="Kruys A."/>
            <person name="Hutchinson M.I."/>
            <person name="Powell A.J."/>
            <person name="Barry K."/>
            <person name="Miller A.N."/>
            <person name="Grigoriev I.V."/>
            <person name="Debuchy R."/>
            <person name="Gladieux P."/>
            <person name="Thoren M.H."/>
            <person name="Johannesson H."/>
        </authorList>
    </citation>
    <scope>NUCLEOTIDE SEQUENCE</scope>
    <source>
        <strain evidence="8">CBS 314.62</strain>
    </source>
</reference>
<evidence type="ECO:0000256" key="2">
    <source>
        <dbReference type="ARBA" id="ARBA00022737"/>
    </source>
</evidence>
<feature type="compositionally biased region" description="Basic and acidic residues" evidence="6">
    <location>
        <begin position="459"/>
        <end position="470"/>
    </location>
</feature>
<evidence type="ECO:0000256" key="1">
    <source>
        <dbReference type="ARBA" id="ARBA00022723"/>
    </source>
</evidence>
<accession>A0AAE0X4K6</accession>
<feature type="compositionally biased region" description="Polar residues" evidence="6">
    <location>
        <begin position="390"/>
        <end position="407"/>
    </location>
</feature>
<evidence type="ECO:0000256" key="3">
    <source>
        <dbReference type="ARBA" id="ARBA00022771"/>
    </source>
</evidence>
<dbReference type="GO" id="GO:0000978">
    <property type="term" value="F:RNA polymerase II cis-regulatory region sequence-specific DNA binding"/>
    <property type="evidence" value="ECO:0007669"/>
    <property type="project" value="TreeGrafter"/>
</dbReference>
<evidence type="ECO:0000256" key="5">
    <source>
        <dbReference type="PROSITE-ProRule" id="PRU00042"/>
    </source>
</evidence>
<feature type="domain" description="C2H2-type" evidence="7">
    <location>
        <begin position="648"/>
        <end position="673"/>
    </location>
</feature>
<dbReference type="AlphaFoldDB" id="A0AAE0X4K6"/>
<gene>
    <name evidence="8" type="ORF">B0T22DRAFT_201665</name>
</gene>
<feature type="compositionally biased region" description="Basic and acidic residues" evidence="6">
    <location>
        <begin position="484"/>
        <end position="495"/>
    </location>
</feature>
<dbReference type="PROSITE" id="PS50157">
    <property type="entry name" value="ZINC_FINGER_C2H2_2"/>
    <property type="match status" value="2"/>
</dbReference>
<keyword evidence="9" id="KW-1185">Reference proteome</keyword>
<feature type="region of interest" description="Disordered" evidence="6">
    <location>
        <begin position="390"/>
        <end position="532"/>
    </location>
</feature>
<dbReference type="PANTHER" id="PTHR19818:SF139">
    <property type="entry name" value="PAIR-RULE PROTEIN ODD-PAIRED"/>
    <property type="match status" value="1"/>
</dbReference>
<sequence>MSQHLQFPRQEHCQQFNMSGPSAHAYSPGSPESLNMDNIGMDMDIAPFASYSMTTQRPGLHDTVRNVQILQNMRIPQSMMQNSAQYAMPQSMMEKFIHDEEESWNPLRGRQPAGLPGGHGLQPDFLRYSETTVPSESGRLQSDSGYGSIAGLTKQSVGNPSIYDDMDHNTDTQSINRTLSELQLPDSISSRNNSHQGKLWNTHGAATNPEDSSLFCTHCQSHVKTKSELNKHIHRHTKPFKCDEAGCARKEGFISKNDLARHKQSVHKADGTKYRCNIDQCAKKTKDWPRADNFRQHLERMHNVKVGLDDLESFISRPPMLENFPSFVSSEATAMQLDMKMQSQSHPQMFLAGLDRGHPGHLASEGGLSKESSLDRVVSLAHFQGHSSSLDELDLTDNSSETASRAQEMNRPFPRFSDSRSHLQGASSTSPREPSGRNPTYPNSDPMSRLESESTVSGEHQEVEDSRSEAPEPVSVDGSVYSPEDGRLHDDKLELTDGSDPMALDRLDQDADCEDDSTSHGENNFAGGFCDPRETLTPQTKIAESLNTPKADNGLSLHALDLSPGKSESLDIDETAYIQKLIAKGRLNDILREIGYQPPKEAENKSKKIPTHSTSQVGNPQVSCEKCSKLFHRPCELKKHLKRHDKPYLCTYDRCEKKFGSKNDWKRHENSQHFQLEYWRCDEKLEDSSHGVCGKVCHRRGTFKTHLETDHQVHEVAEIEKRSALCRVGRNGEDSFWCGLCEKIIHLTGRGGQAATERFDHIDDHINGRNSLQRKPMVLWVEPDAGSSGLKTRSSSESCGDSSLLSPSNFRLAGQPAKARKRRRNLEDNASSPLAKRARASDQGDMVWYCCACSNFWRLLTTNSCLDDGCCHHRCDNCTITEEYVNEAASS</sequence>
<dbReference type="PANTHER" id="PTHR19818">
    <property type="entry name" value="ZINC FINGER PROTEIN ZIC AND GLI"/>
    <property type="match status" value="1"/>
</dbReference>
<feature type="compositionally biased region" description="Polar residues" evidence="6">
    <location>
        <begin position="422"/>
        <end position="446"/>
    </location>
</feature>
<keyword evidence="4" id="KW-0862">Zinc</keyword>
<reference evidence="8" key="1">
    <citation type="journal article" date="2023" name="Mol. Phylogenet. Evol.">
        <title>Genome-scale phylogeny and comparative genomics of the fungal order Sordariales.</title>
        <authorList>
            <person name="Hensen N."/>
            <person name="Bonometti L."/>
            <person name="Westerberg I."/>
            <person name="Brannstrom I.O."/>
            <person name="Guillou S."/>
            <person name="Cros-Aarteil S."/>
            <person name="Calhoun S."/>
            <person name="Haridas S."/>
            <person name="Kuo A."/>
            <person name="Mondo S."/>
            <person name="Pangilinan J."/>
            <person name="Riley R."/>
            <person name="LaButti K."/>
            <person name="Andreopoulos B."/>
            <person name="Lipzen A."/>
            <person name="Chen C."/>
            <person name="Yan M."/>
            <person name="Daum C."/>
            <person name="Ng V."/>
            <person name="Clum A."/>
            <person name="Steindorff A."/>
            <person name="Ohm R.A."/>
            <person name="Martin F."/>
            <person name="Silar P."/>
            <person name="Natvig D.O."/>
            <person name="Lalanne C."/>
            <person name="Gautier V."/>
            <person name="Ament-Velasquez S.L."/>
            <person name="Kruys A."/>
            <person name="Hutchinson M.I."/>
            <person name="Powell A.J."/>
            <person name="Barry K."/>
            <person name="Miller A.N."/>
            <person name="Grigoriev I.V."/>
            <person name="Debuchy R."/>
            <person name="Gladieux P."/>
            <person name="Hiltunen Thoren M."/>
            <person name="Johannesson H."/>
        </authorList>
    </citation>
    <scope>NUCLEOTIDE SEQUENCE</scope>
    <source>
        <strain evidence="8">CBS 314.62</strain>
    </source>
</reference>
<dbReference type="GO" id="GO:0045944">
    <property type="term" value="P:positive regulation of transcription by RNA polymerase II"/>
    <property type="evidence" value="ECO:0007669"/>
    <property type="project" value="UniProtKB-ARBA"/>
</dbReference>
<keyword evidence="2" id="KW-0677">Repeat</keyword>
<dbReference type="SUPFAM" id="SSF57667">
    <property type="entry name" value="beta-beta-alpha zinc fingers"/>
    <property type="match status" value="1"/>
</dbReference>
<feature type="region of interest" description="Disordered" evidence="6">
    <location>
        <begin position="786"/>
        <end position="837"/>
    </location>
</feature>
<dbReference type="GO" id="GO:0005634">
    <property type="term" value="C:nucleus"/>
    <property type="evidence" value="ECO:0007669"/>
    <property type="project" value="UniProtKB-ARBA"/>
</dbReference>
<dbReference type="EMBL" id="JAULSO010000003">
    <property type="protein sequence ID" value="KAK3684882.1"/>
    <property type="molecule type" value="Genomic_DNA"/>
</dbReference>
<dbReference type="GO" id="GO:0000981">
    <property type="term" value="F:DNA-binding transcription factor activity, RNA polymerase II-specific"/>
    <property type="evidence" value="ECO:0007669"/>
    <property type="project" value="TreeGrafter"/>
</dbReference>
<keyword evidence="1" id="KW-0479">Metal-binding</keyword>
<dbReference type="PROSITE" id="PS00028">
    <property type="entry name" value="ZINC_FINGER_C2H2_1"/>
    <property type="match status" value="3"/>
</dbReference>
<name>A0AAE0X4K6_9PEZI</name>
<feature type="compositionally biased region" description="Low complexity" evidence="6">
    <location>
        <begin position="795"/>
        <end position="808"/>
    </location>
</feature>
<dbReference type="InterPro" id="IPR050329">
    <property type="entry name" value="GLI_C2H2-zinc-finger"/>
</dbReference>
<keyword evidence="3 5" id="KW-0863">Zinc-finger</keyword>
<dbReference type="Gene3D" id="3.30.160.60">
    <property type="entry name" value="Classic Zinc Finger"/>
    <property type="match status" value="2"/>
</dbReference>
<protein>
    <recommendedName>
        <fullName evidence="7">C2H2-type domain-containing protein</fullName>
    </recommendedName>
</protein>
<feature type="domain" description="C2H2-type" evidence="7">
    <location>
        <begin position="622"/>
        <end position="644"/>
    </location>
</feature>
<evidence type="ECO:0000256" key="6">
    <source>
        <dbReference type="SAM" id="MobiDB-lite"/>
    </source>
</evidence>
<evidence type="ECO:0000259" key="7">
    <source>
        <dbReference type="PROSITE" id="PS50157"/>
    </source>
</evidence>